<name>A0A5C8KRW7_9GAMM</name>
<dbReference type="OrthoDB" id="9811177at2"/>
<proteinExistence type="predicted"/>
<dbReference type="Gene3D" id="3.30.2010.10">
    <property type="entry name" value="Metalloproteases ('zincins'), catalytic domain"/>
    <property type="match status" value="1"/>
</dbReference>
<evidence type="ECO:0000313" key="2">
    <source>
        <dbReference type="EMBL" id="TXK62240.1"/>
    </source>
</evidence>
<dbReference type="CDD" id="cd07344">
    <property type="entry name" value="M48_yhfN_like"/>
    <property type="match status" value="1"/>
</dbReference>
<evidence type="ECO:0000313" key="3">
    <source>
        <dbReference type="Proteomes" id="UP000321248"/>
    </source>
</evidence>
<evidence type="ECO:0000259" key="1">
    <source>
        <dbReference type="Pfam" id="PF01863"/>
    </source>
</evidence>
<dbReference type="PANTHER" id="PTHR30399:SF1">
    <property type="entry name" value="UTP PYROPHOSPHATASE"/>
    <property type="match status" value="1"/>
</dbReference>
<dbReference type="InterPro" id="IPR002725">
    <property type="entry name" value="YgjP-like_metallopeptidase"/>
</dbReference>
<gene>
    <name evidence="2" type="ORF">FU658_08305</name>
</gene>
<protein>
    <submittedName>
        <fullName evidence="2">M48 family metallopeptidase</fullName>
    </submittedName>
</protein>
<feature type="domain" description="YgjP-like metallopeptidase" evidence="1">
    <location>
        <begin position="37"/>
        <end position="243"/>
    </location>
</feature>
<dbReference type="InterPro" id="IPR053136">
    <property type="entry name" value="UTP_pyrophosphatase-like"/>
</dbReference>
<accession>A0A5C8KRW7</accession>
<reference evidence="2 3" key="1">
    <citation type="submission" date="2019-08" db="EMBL/GenBank/DDBJ databases">
        <authorList>
            <person name="Karlyshev A.V."/>
        </authorList>
    </citation>
    <scope>NUCLEOTIDE SEQUENCE [LARGE SCALE GENOMIC DNA]</scope>
    <source>
        <strain evidence="2 3">Alg18-2.2</strain>
    </source>
</reference>
<dbReference type="PANTHER" id="PTHR30399">
    <property type="entry name" value="UNCHARACTERIZED PROTEIN YGJP"/>
    <property type="match status" value="1"/>
</dbReference>
<dbReference type="AlphaFoldDB" id="A0A5C8KRW7"/>
<dbReference type="Pfam" id="PF01863">
    <property type="entry name" value="YgjP-like"/>
    <property type="match status" value="1"/>
</dbReference>
<comment type="caution">
    <text evidence="2">The sequence shown here is derived from an EMBL/GenBank/DDBJ whole genome shotgun (WGS) entry which is preliminary data.</text>
</comment>
<organism evidence="2 3">
    <name type="scientific">Alkalisalibacterium limincola</name>
    <dbReference type="NCBI Taxonomy" id="2699169"/>
    <lineage>
        <taxon>Bacteria</taxon>
        <taxon>Pseudomonadati</taxon>
        <taxon>Pseudomonadota</taxon>
        <taxon>Gammaproteobacteria</taxon>
        <taxon>Lysobacterales</taxon>
        <taxon>Lysobacteraceae</taxon>
        <taxon>Alkalisalibacterium</taxon>
    </lineage>
</organism>
<sequence length="260" mass="29051">MARLTSTPRRVERETIAFELDDGRLIDVAQVRDPRARRMRLLVNERGVRLTLPPRASAVSGQRFLAENGGWVAIQLARFQAAAALGGEGLEIGRTATLPLRGEKVPVQWSEGRYTRVEAHDAGILVQVPATPKPAALSRALADFYAAQARTDAGRWLPQYLPGLPQAPRGLRFKRLSSLWGSLSPSGEVSLDLSLVLGRPAAFEYVLVHELCHLVERNHSRRFWREVEQRFAGWHGERDYLRAEGSALKLRLERLLTPVA</sequence>
<keyword evidence="3" id="KW-1185">Reference proteome</keyword>
<dbReference type="Proteomes" id="UP000321248">
    <property type="component" value="Unassembled WGS sequence"/>
</dbReference>
<dbReference type="EMBL" id="VRTS01000005">
    <property type="protein sequence ID" value="TXK62240.1"/>
    <property type="molecule type" value="Genomic_DNA"/>
</dbReference>
<dbReference type="RefSeq" id="WP_147891659.1">
    <property type="nucleotide sequence ID" value="NZ_VRTS01000005.1"/>
</dbReference>